<dbReference type="VEuPathDB" id="TriTrypDB:TRSC58_04675"/>
<feature type="transmembrane region" description="Helical" evidence="6">
    <location>
        <begin position="73"/>
        <end position="99"/>
    </location>
</feature>
<evidence type="ECO:0000256" key="1">
    <source>
        <dbReference type="ARBA" id="ARBA00004141"/>
    </source>
</evidence>
<dbReference type="AlphaFoldDB" id="A0A422MUI2"/>
<feature type="transmembrane region" description="Helical" evidence="6">
    <location>
        <begin position="40"/>
        <end position="61"/>
    </location>
</feature>
<keyword evidence="8" id="KW-1185">Reference proteome</keyword>
<evidence type="ECO:0000256" key="2">
    <source>
        <dbReference type="ARBA" id="ARBA00022692"/>
    </source>
</evidence>
<evidence type="ECO:0000313" key="8">
    <source>
        <dbReference type="Proteomes" id="UP000283634"/>
    </source>
</evidence>
<dbReference type="Pfam" id="PF02535">
    <property type="entry name" value="Zip"/>
    <property type="match status" value="1"/>
</dbReference>
<keyword evidence="3 6" id="KW-1133">Transmembrane helix</keyword>
<evidence type="ECO:0000256" key="4">
    <source>
        <dbReference type="ARBA" id="ARBA00023136"/>
    </source>
</evidence>
<dbReference type="EMBL" id="MKGL01000639">
    <property type="protein sequence ID" value="RNE96811.1"/>
    <property type="molecule type" value="Genomic_DNA"/>
</dbReference>
<feature type="transmembrane region" description="Helical" evidence="6">
    <location>
        <begin position="270"/>
        <end position="292"/>
    </location>
</feature>
<keyword evidence="4 6" id="KW-0472">Membrane</keyword>
<dbReference type="PANTHER" id="PTHR11040:SF44">
    <property type="entry name" value="PROTEIN ZNTC-RELATED"/>
    <property type="match status" value="1"/>
</dbReference>
<comment type="caution">
    <text evidence="7">The sequence shown here is derived from an EMBL/GenBank/DDBJ whole genome shotgun (WGS) entry which is preliminary data.</text>
</comment>
<dbReference type="InterPro" id="IPR003689">
    <property type="entry name" value="ZIP"/>
</dbReference>
<dbReference type="OrthoDB" id="1100342at2759"/>
<feature type="transmembrane region" description="Helical" evidence="6">
    <location>
        <begin position="353"/>
        <end position="372"/>
    </location>
</feature>
<dbReference type="Proteomes" id="UP000283634">
    <property type="component" value="Unassembled WGS sequence"/>
</dbReference>
<feature type="transmembrane region" description="Helical" evidence="6">
    <location>
        <begin position="312"/>
        <end position="333"/>
    </location>
</feature>
<name>A0A422MUI2_TRYRA</name>
<reference evidence="7 8" key="1">
    <citation type="journal article" date="2018" name="BMC Genomics">
        <title>Genomic comparison of Trypanosoma conorhini and Trypanosoma rangeli to Trypanosoma cruzi strains of high and low virulence.</title>
        <authorList>
            <person name="Bradwell K.R."/>
            <person name="Koparde V.N."/>
            <person name="Matveyev A.V."/>
            <person name="Serrano M.G."/>
            <person name="Alves J.M."/>
            <person name="Parikh H."/>
            <person name="Huang B."/>
            <person name="Lee V."/>
            <person name="Espinosa-Alvarez O."/>
            <person name="Ortiz P.A."/>
            <person name="Costa-Martins A.G."/>
            <person name="Teixeira M.M."/>
            <person name="Buck G.A."/>
        </authorList>
    </citation>
    <scope>NUCLEOTIDE SEQUENCE [LARGE SCALE GENOMIC DNA]</scope>
    <source>
        <strain evidence="7 8">AM80</strain>
    </source>
</reference>
<feature type="compositionally biased region" description="Basic residues" evidence="5">
    <location>
        <begin position="1"/>
        <end position="12"/>
    </location>
</feature>
<feature type="transmembrane region" description="Helical" evidence="6">
    <location>
        <begin position="211"/>
        <end position="234"/>
    </location>
</feature>
<evidence type="ECO:0000256" key="3">
    <source>
        <dbReference type="ARBA" id="ARBA00022989"/>
    </source>
</evidence>
<organism evidence="7 8">
    <name type="scientific">Trypanosoma rangeli</name>
    <dbReference type="NCBI Taxonomy" id="5698"/>
    <lineage>
        <taxon>Eukaryota</taxon>
        <taxon>Discoba</taxon>
        <taxon>Euglenozoa</taxon>
        <taxon>Kinetoplastea</taxon>
        <taxon>Metakinetoplastina</taxon>
        <taxon>Trypanosomatida</taxon>
        <taxon>Trypanosomatidae</taxon>
        <taxon>Trypanosoma</taxon>
        <taxon>Herpetosoma</taxon>
    </lineage>
</organism>
<dbReference type="RefSeq" id="XP_029233839.1">
    <property type="nucleotide sequence ID" value="XM_029386303.1"/>
</dbReference>
<dbReference type="GeneID" id="40333566"/>
<protein>
    <submittedName>
        <fullName evidence="7">Putative cation transporter</fullName>
    </submittedName>
</protein>
<keyword evidence="2 6" id="KW-0812">Transmembrane</keyword>
<dbReference type="GO" id="GO:0005385">
    <property type="term" value="F:zinc ion transmembrane transporter activity"/>
    <property type="evidence" value="ECO:0007669"/>
    <property type="project" value="TreeGrafter"/>
</dbReference>
<proteinExistence type="predicted"/>
<dbReference type="PANTHER" id="PTHR11040">
    <property type="entry name" value="ZINC/IRON TRANSPORTER"/>
    <property type="match status" value="1"/>
</dbReference>
<comment type="subcellular location">
    <subcellularLocation>
        <location evidence="1">Membrane</location>
        <topology evidence="1">Multi-pass membrane protein</topology>
    </subcellularLocation>
</comment>
<gene>
    <name evidence="7" type="ORF">TraAM80_09633</name>
</gene>
<dbReference type="GO" id="GO:0005886">
    <property type="term" value="C:plasma membrane"/>
    <property type="evidence" value="ECO:0007669"/>
    <property type="project" value="TreeGrafter"/>
</dbReference>
<evidence type="ECO:0000313" key="7">
    <source>
        <dbReference type="EMBL" id="RNE96811.1"/>
    </source>
</evidence>
<evidence type="ECO:0000256" key="6">
    <source>
        <dbReference type="SAM" id="Phobius"/>
    </source>
</evidence>
<evidence type="ECO:0000256" key="5">
    <source>
        <dbReference type="SAM" id="MobiDB-lite"/>
    </source>
</evidence>
<accession>A0A422MUI2</accession>
<feature type="transmembrane region" description="Helical" evidence="6">
    <location>
        <begin position="119"/>
        <end position="138"/>
    </location>
</feature>
<dbReference type="OMA" id="IFFACKH"/>
<sequence>MNASHGHAHHGMHGSDGAVHGGHHHHGGCSGEKGPYSVGLHVAGFFILLVASLLGTLIPLAGKYVPCLQMNPFLFVVGKCAATGVVLAVSLLTMVLHSIHSFSEGCVPKALNSNTYDAFALLFAMLAAMLMHLFDVVLDGMLQSWSACDAGAQTSTTIGVRSGEQDKGCECEGACGVEGCGDRPGPSCEAGGCCQNRGALAAARLNSARRVAAAVLMEFGLASHSVFLGLSVGIASDTQMRTLLIALSFHQLLEGVALGSRLVEASMSVLVEVAMTLIFSFSVPLGIAIGLITVAGTNTSMTGPAFVTLQGVVNALGGGMLLYIAFSLIFKDFPADMRSIAGPTAAHAGWKRCAMFAAFWGGTGAMAVLANWH</sequence>
<feature type="region of interest" description="Disordered" evidence="5">
    <location>
        <begin position="1"/>
        <end position="28"/>
    </location>
</feature>